<keyword evidence="3" id="KW-1185">Reference proteome</keyword>
<name>A0AAV2EPM6_9ROSI</name>
<evidence type="ECO:0000313" key="3">
    <source>
        <dbReference type="Proteomes" id="UP001497516"/>
    </source>
</evidence>
<protein>
    <submittedName>
        <fullName evidence="2">Uncharacterized protein</fullName>
    </submittedName>
</protein>
<dbReference type="EMBL" id="OZ034818">
    <property type="protein sequence ID" value="CAL1387981.1"/>
    <property type="molecule type" value="Genomic_DNA"/>
</dbReference>
<dbReference type="AlphaFoldDB" id="A0AAV2EPM6"/>
<gene>
    <name evidence="2" type="ORF">LTRI10_LOCUS28932</name>
</gene>
<organism evidence="2 3">
    <name type="scientific">Linum trigynum</name>
    <dbReference type="NCBI Taxonomy" id="586398"/>
    <lineage>
        <taxon>Eukaryota</taxon>
        <taxon>Viridiplantae</taxon>
        <taxon>Streptophyta</taxon>
        <taxon>Embryophyta</taxon>
        <taxon>Tracheophyta</taxon>
        <taxon>Spermatophyta</taxon>
        <taxon>Magnoliopsida</taxon>
        <taxon>eudicotyledons</taxon>
        <taxon>Gunneridae</taxon>
        <taxon>Pentapetalae</taxon>
        <taxon>rosids</taxon>
        <taxon>fabids</taxon>
        <taxon>Malpighiales</taxon>
        <taxon>Linaceae</taxon>
        <taxon>Linum</taxon>
    </lineage>
</organism>
<feature type="region of interest" description="Disordered" evidence="1">
    <location>
        <begin position="25"/>
        <end position="84"/>
    </location>
</feature>
<reference evidence="2 3" key="1">
    <citation type="submission" date="2024-04" db="EMBL/GenBank/DDBJ databases">
        <authorList>
            <person name="Fracassetti M."/>
        </authorList>
    </citation>
    <scope>NUCLEOTIDE SEQUENCE [LARGE SCALE GENOMIC DNA]</scope>
</reference>
<evidence type="ECO:0000256" key="1">
    <source>
        <dbReference type="SAM" id="MobiDB-lite"/>
    </source>
</evidence>
<sequence length="154" mass="16376">MVYFKTLTLSTLNLSPPNPLPSCAANHNPVANPPPPTSPLSCQSVAGADHSSLLPIRSRRRRAQKLPPSRAQTTTAPSDLPILPSSPEVVAAESPLADLAAADLLSSLQVNFLFLFCLHTVRLAGADAVRLPWSDEVRLAGADAVRLPWSDAVR</sequence>
<dbReference type="Proteomes" id="UP001497516">
    <property type="component" value="Chromosome 5"/>
</dbReference>
<evidence type="ECO:0000313" key="2">
    <source>
        <dbReference type="EMBL" id="CAL1387981.1"/>
    </source>
</evidence>
<proteinExistence type="predicted"/>
<accession>A0AAV2EPM6</accession>